<dbReference type="InterPro" id="IPR050575">
    <property type="entry name" value="BMC_shell"/>
</dbReference>
<sequence length="182" mass="18935">MGQSIGLVELKSIPVGMETADEMLKAASVELLLATPICPGKYIIIVEGNVGAVKNSVKAGVGKAETFLVGYHIINNVHESLPAAISGTAEINHVSALGIIETISALTAVTAGDIAAKASNVRLMEIRIARGLGGKGFLIFTGEISSVKSALNSCLNELKETGEITSYSMISSPHEDLIKSIM</sequence>
<dbReference type="InterPro" id="IPR037233">
    <property type="entry name" value="CcmK-like_sf"/>
</dbReference>
<dbReference type="InterPro" id="IPR000249">
    <property type="entry name" value="BMC_dom"/>
</dbReference>
<evidence type="ECO:0000313" key="6">
    <source>
        <dbReference type="Proteomes" id="UP000463883"/>
    </source>
</evidence>
<dbReference type="Pfam" id="PF00936">
    <property type="entry name" value="BMC"/>
    <property type="match status" value="2"/>
</dbReference>
<dbReference type="InterPro" id="IPR044872">
    <property type="entry name" value="CcmK/CsoS1_BMC"/>
</dbReference>
<feature type="domain" description="BMC" evidence="4">
    <location>
        <begin position="4"/>
        <end position="86"/>
    </location>
</feature>
<dbReference type="RefSeq" id="WP_162361017.1">
    <property type="nucleotide sequence ID" value="NZ_CP047591.1"/>
</dbReference>
<dbReference type="CDD" id="cd07054">
    <property type="entry name" value="BMC_PduT_repeat2"/>
    <property type="match status" value="1"/>
</dbReference>
<organism evidence="5 6">
    <name type="scientific">Aminipila terrae</name>
    <dbReference type="NCBI Taxonomy" id="2697030"/>
    <lineage>
        <taxon>Bacteria</taxon>
        <taxon>Bacillati</taxon>
        <taxon>Bacillota</taxon>
        <taxon>Clostridia</taxon>
        <taxon>Peptostreptococcales</taxon>
        <taxon>Anaerovoracaceae</taxon>
        <taxon>Aminipila</taxon>
    </lineage>
</organism>
<keyword evidence="2" id="KW-1283">Bacterial microcompartment</keyword>
<dbReference type="SUPFAM" id="SSF143414">
    <property type="entry name" value="CcmK-like"/>
    <property type="match status" value="2"/>
</dbReference>
<evidence type="ECO:0000313" key="5">
    <source>
        <dbReference type="EMBL" id="QHI71241.1"/>
    </source>
</evidence>
<comment type="similarity">
    <text evidence="3">Belongs to the bacterial microcompartments protein family.</text>
</comment>
<accession>A0A6P1MBL2</accession>
<evidence type="ECO:0000256" key="2">
    <source>
        <dbReference type="ARBA" id="ARBA00024446"/>
    </source>
</evidence>
<comment type="subcellular location">
    <subcellularLocation>
        <location evidence="1">Bacterial microcompartment</location>
    </subcellularLocation>
</comment>
<dbReference type="Proteomes" id="UP000463883">
    <property type="component" value="Chromosome"/>
</dbReference>
<evidence type="ECO:0000256" key="3">
    <source>
        <dbReference type="PROSITE-ProRule" id="PRU01278"/>
    </source>
</evidence>
<dbReference type="GO" id="GO:0031469">
    <property type="term" value="C:bacterial microcompartment"/>
    <property type="evidence" value="ECO:0007669"/>
    <property type="project" value="UniProtKB-SubCell"/>
</dbReference>
<dbReference type="InterPro" id="IPR011238">
    <property type="entry name" value="Micro_shell_prot_PduT"/>
</dbReference>
<keyword evidence="6" id="KW-1185">Reference proteome</keyword>
<protein>
    <submittedName>
        <fullName evidence="5">BMC domain-containing protein</fullName>
    </submittedName>
</protein>
<dbReference type="KEGG" id="amic:Ami3637_01475"/>
<gene>
    <name evidence="5" type="ORF">Ami3637_01475</name>
</gene>
<dbReference type="CDD" id="cd07053">
    <property type="entry name" value="BMC_PduT_repeat1"/>
    <property type="match status" value="1"/>
</dbReference>
<dbReference type="PANTHER" id="PTHR33941">
    <property type="entry name" value="PROPANEDIOL UTILIZATION PROTEIN PDUA"/>
    <property type="match status" value="1"/>
</dbReference>
<dbReference type="SMART" id="SM00877">
    <property type="entry name" value="BMC"/>
    <property type="match status" value="2"/>
</dbReference>
<dbReference type="PIRSF" id="PIRSF034834">
    <property type="entry name" value="PduT"/>
    <property type="match status" value="1"/>
</dbReference>
<dbReference type="EMBL" id="CP047591">
    <property type="protein sequence ID" value="QHI71241.1"/>
    <property type="molecule type" value="Genomic_DNA"/>
</dbReference>
<feature type="domain" description="BMC" evidence="4">
    <location>
        <begin position="96"/>
        <end position="182"/>
    </location>
</feature>
<dbReference type="PANTHER" id="PTHR33941:SF11">
    <property type="entry name" value="BACTERIAL MICROCOMPARTMENT SHELL PROTEIN PDUJ"/>
    <property type="match status" value="1"/>
</dbReference>
<dbReference type="PROSITE" id="PS51930">
    <property type="entry name" value="BMC_2"/>
    <property type="match status" value="2"/>
</dbReference>
<evidence type="ECO:0000259" key="4">
    <source>
        <dbReference type="PROSITE" id="PS51930"/>
    </source>
</evidence>
<dbReference type="AlphaFoldDB" id="A0A6P1MBL2"/>
<reference evidence="5 6" key="1">
    <citation type="submission" date="2020-01" db="EMBL/GenBank/DDBJ databases">
        <title>Genomic analysis of Aminipila sp. CBA3637.</title>
        <authorList>
            <person name="Kim Y.B."/>
            <person name="Roh S.W."/>
        </authorList>
    </citation>
    <scope>NUCLEOTIDE SEQUENCE [LARGE SCALE GENOMIC DNA]</scope>
    <source>
        <strain evidence="5 6">CBA3637</strain>
    </source>
</reference>
<dbReference type="Gene3D" id="3.30.70.1710">
    <property type="match status" value="2"/>
</dbReference>
<proteinExistence type="inferred from homology"/>
<evidence type="ECO:0000256" key="1">
    <source>
        <dbReference type="ARBA" id="ARBA00024322"/>
    </source>
</evidence>
<name>A0A6P1MBL2_9FIRM</name>